<dbReference type="GO" id="GO:0005524">
    <property type="term" value="F:ATP binding"/>
    <property type="evidence" value="ECO:0007669"/>
    <property type="project" value="UniProtKB-KW"/>
</dbReference>
<dbReference type="Gene3D" id="3.40.50.620">
    <property type="entry name" value="HUPs"/>
    <property type="match status" value="1"/>
</dbReference>
<dbReference type="FunFam" id="1.10.240.10:FF:000005">
    <property type="entry name" value="Tryptophan--tRNA ligase"/>
    <property type="match status" value="1"/>
</dbReference>
<dbReference type="PANTHER" id="PTHR43766:SF1">
    <property type="entry name" value="TRYPTOPHAN--TRNA LIGASE, MITOCHONDRIAL"/>
    <property type="match status" value="1"/>
</dbReference>
<evidence type="ECO:0000256" key="5">
    <source>
        <dbReference type="ARBA" id="ARBA00022840"/>
    </source>
</evidence>
<dbReference type="Pfam" id="PF00579">
    <property type="entry name" value="tRNA-synt_1b"/>
    <property type="match status" value="1"/>
</dbReference>
<gene>
    <name evidence="11" type="primary">trpS</name>
    <name evidence="11" type="ORF">KC573_03075</name>
</gene>
<dbReference type="GO" id="GO:0005829">
    <property type="term" value="C:cytosol"/>
    <property type="evidence" value="ECO:0007669"/>
    <property type="project" value="TreeGrafter"/>
</dbReference>
<evidence type="ECO:0000256" key="4">
    <source>
        <dbReference type="ARBA" id="ARBA00022741"/>
    </source>
</evidence>
<comment type="caution">
    <text evidence="11">The sequence shown here is derived from an EMBL/GenBank/DDBJ whole genome shotgun (WGS) entry which is preliminary data.</text>
</comment>
<dbReference type="EC" id="6.1.1.2" evidence="2 9"/>
<dbReference type="PRINTS" id="PR01039">
    <property type="entry name" value="TRNASYNTHTRP"/>
</dbReference>
<reference evidence="11" key="2">
    <citation type="journal article" date="2021" name="Microbiome">
        <title>Successional dynamics and alternative stable states in a saline activated sludge microbial community over 9 years.</title>
        <authorList>
            <person name="Wang Y."/>
            <person name="Ye J."/>
            <person name="Ju F."/>
            <person name="Liu L."/>
            <person name="Boyd J.A."/>
            <person name="Deng Y."/>
            <person name="Parks D.H."/>
            <person name="Jiang X."/>
            <person name="Yin X."/>
            <person name="Woodcroft B.J."/>
            <person name="Tyson G.W."/>
            <person name="Hugenholtz P."/>
            <person name="Polz M.F."/>
            <person name="Zhang T."/>
        </authorList>
    </citation>
    <scope>NUCLEOTIDE SEQUENCE</scope>
    <source>
        <strain evidence="11">HKST-UBA02</strain>
    </source>
</reference>
<evidence type="ECO:0000256" key="6">
    <source>
        <dbReference type="ARBA" id="ARBA00022917"/>
    </source>
</evidence>
<dbReference type="GO" id="GO:0004830">
    <property type="term" value="F:tryptophan-tRNA ligase activity"/>
    <property type="evidence" value="ECO:0007669"/>
    <property type="project" value="UniProtKB-UniRule"/>
</dbReference>
<organism evidence="11 12">
    <name type="scientific">candidate division WWE3 bacterium</name>
    <dbReference type="NCBI Taxonomy" id="2053526"/>
    <lineage>
        <taxon>Bacteria</taxon>
        <taxon>Katanobacteria</taxon>
    </lineage>
</organism>
<dbReference type="InterPro" id="IPR002305">
    <property type="entry name" value="aa-tRNA-synth_Ic"/>
</dbReference>
<keyword evidence="5 10" id="KW-0067">ATP-binding</keyword>
<protein>
    <recommendedName>
        <fullName evidence="2 9">Tryptophan--tRNA ligase</fullName>
        <ecNumber evidence="2 9">6.1.1.2</ecNumber>
    </recommendedName>
</protein>
<comment type="similarity">
    <text evidence="1 10">Belongs to the class-I aminoacyl-tRNA synthetase family.</text>
</comment>
<keyword evidence="3 10" id="KW-0436">Ligase</keyword>
<evidence type="ECO:0000313" key="11">
    <source>
        <dbReference type="EMBL" id="MCA9397787.1"/>
    </source>
</evidence>
<evidence type="ECO:0000256" key="2">
    <source>
        <dbReference type="ARBA" id="ARBA00013161"/>
    </source>
</evidence>
<dbReference type="GO" id="GO:0006436">
    <property type="term" value="P:tryptophanyl-tRNA aminoacylation"/>
    <property type="evidence" value="ECO:0007669"/>
    <property type="project" value="UniProtKB-UniRule"/>
</dbReference>
<keyword evidence="7 10" id="KW-0030">Aminoacyl-tRNA synthetase</keyword>
<dbReference type="Gene3D" id="1.10.240.10">
    <property type="entry name" value="Tyrosyl-Transfer RNA Synthetase"/>
    <property type="match status" value="1"/>
</dbReference>
<evidence type="ECO:0000313" key="12">
    <source>
        <dbReference type="Proteomes" id="UP000699691"/>
    </source>
</evidence>
<dbReference type="PANTHER" id="PTHR43766">
    <property type="entry name" value="TRYPTOPHAN--TRNA LIGASE, MITOCHONDRIAL"/>
    <property type="match status" value="1"/>
</dbReference>
<evidence type="ECO:0000256" key="9">
    <source>
        <dbReference type="NCBIfam" id="TIGR00233"/>
    </source>
</evidence>
<keyword evidence="6 10" id="KW-0648">Protein biosynthesis</keyword>
<dbReference type="AlphaFoldDB" id="A0A955LW65"/>
<name>A0A955LW65_UNCKA</name>
<dbReference type="NCBIfam" id="TIGR00233">
    <property type="entry name" value="trpS"/>
    <property type="match status" value="1"/>
</dbReference>
<accession>A0A955LW65</accession>
<evidence type="ECO:0000256" key="10">
    <source>
        <dbReference type="RuleBase" id="RU363036"/>
    </source>
</evidence>
<evidence type="ECO:0000256" key="3">
    <source>
        <dbReference type="ARBA" id="ARBA00022598"/>
    </source>
</evidence>
<proteinExistence type="inferred from homology"/>
<dbReference type="InterPro" id="IPR050203">
    <property type="entry name" value="Trp-tRNA_synthetase"/>
</dbReference>
<reference evidence="11" key="1">
    <citation type="submission" date="2020-04" db="EMBL/GenBank/DDBJ databases">
        <authorList>
            <person name="Zhang T."/>
        </authorList>
    </citation>
    <scope>NUCLEOTIDE SEQUENCE</scope>
    <source>
        <strain evidence="11">HKST-UBA02</strain>
    </source>
</reference>
<sequence>MSETKKRLLTGLQSSGTLHIGNYFGALKPFLDIYQDYESYLMVADYHALTSLRNPDELRNNIYNVVKDYLAVGVDPEKAIIFRQSDNQDHMELGWIFDCMVTVPFLMQAHSYKDKVAKGLEPNAGLFTYPMLQAADIALYDIDVVPVGEDQRQHLEYSREAVGKFNRAYGDILKEPKELIYDNVGVVPGTDGAKMSKSYGNTIPLFGSKEEIEKAVMSIVTDSEGKHPEHVYNIHKLLKTEEDLASLYEEKQGRYGDLKKALAEDLEKFIAPMRERREQITDDDVKKVLAEGVERAKEMSHKTIQKVRSAVGINL</sequence>
<evidence type="ECO:0000256" key="8">
    <source>
        <dbReference type="ARBA" id="ARBA00049929"/>
    </source>
</evidence>
<keyword evidence="4 10" id="KW-0547">Nucleotide-binding</keyword>
<dbReference type="InterPro" id="IPR002306">
    <property type="entry name" value="Trp-tRNA-ligase"/>
</dbReference>
<evidence type="ECO:0000256" key="1">
    <source>
        <dbReference type="ARBA" id="ARBA00005594"/>
    </source>
</evidence>
<dbReference type="EMBL" id="JAGQKY010000142">
    <property type="protein sequence ID" value="MCA9397787.1"/>
    <property type="molecule type" value="Genomic_DNA"/>
</dbReference>
<dbReference type="CDD" id="cd00806">
    <property type="entry name" value="TrpRS_core"/>
    <property type="match status" value="1"/>
</dbReference>
<comment type="catalytic activity">
    <reaction evidence="8">
        <text>tRNA(Trp) + L-tryptophan + ATP = L-tryptophyl-tRNA(Trp) + AMP + diphosphate + H(+)</text>
        <dbReference type="Rhea" id="RHEA:24080"/>
        <dbReference type="Rhea" id="RHEA-COMP:9671"/>
        <dbReference type="Rhea" id="RHEA-COMP:9705"/>
        <dbReference type="ChEBI" id="CHEBI:15378"/>
        <dbReference type="ChEBI" id="CHEBI:30616"/>
        <dbReference type="ChEBI" id="CHEBI:33019"/>
        <dbReference type="ChEBI" id="CHEBI:57912"/>
        <dbReference type="ChEBI" id="CHEBI:78442"/>
        <dbReference type="ChEBI" id="CHEBI:78535"/>
        <dbReference type="ChEBI" id="CHEBI:456215"/>
        <dbReference type="EC" id="6.1.1.2"/>
    </reaction>
</comment>
<evidence type="ECO:0000256" key="7">
    <source>
        <dbReference type="ARBA" id="ARBA00023146"/>
    </source>
</evidence>
<dbReference type="InterPro" id="IPR014729">
    <property type="entry name" value="Rossmann-like_a/b/a_fold"/>
</dbReference>
<dbReference type="SUPFAM" id="SSF52374">
    <property type="entry name" value="Nucleotidylyl transferase"/>
    <property type="match status" value="1"/>
</dbReference>
<dbReference type="Proteomes" id="UP000699691">
    <property type="component" value="Unassembled WGS sequence"/>
</dbReference>